<gene>
    <name evidence="2" type="ORF">PIB30_065930</name>
</gene>
<evidence type="ECO:0000256" key="1">
    <source>
        <dbReference type="SAM" id="Phobius"/>
    </source>
</evidence>
<organism evidence="2 3">
    <name type="scientific">Stylosanthes scabra</name>
    <dbReference type="NCBI Taxonomy" id="79078"/>
    <lineage>
        <taxon>Eukaryota</taxon>
        <taxon>Viridiplantae</taxon>
        <taxon>Streptophyta</taxon>
        <taxon>Embryophyta</taxon>
        <taxon>Tracheophyta</taxon>
        <taxon>Spermatophyta</taxon>
        <taxon>Magnoliopsida</taxon>
        <taxon>eudicotyledons</taxon>
        <taxon>Gunneridae</taxon>
        <taxon>Pentapetalae</taxon>
        <taxon>rosids</taxon>
        <taxon>fabids</taxon>
        <taxon>Fabales</taxon>
        <taxon>Fabaceae</taxon>
        <taxon>Papilionoideae</taxon>
        <taxon>50 kb inversion clade</taxon>
        <taxon>dalbergioids sensu lato</taxon>
        <taxon>Dalbergieae</taxon>
        <taxon>Pterocarpus clade</taxon>
        <taxon>Stylosanthes</taxon>
    </lineage>
</organism>
<accession>A0ABU6WQH3</accession>
<feature type="transmembrane region" description="Helical" evidence="1">
    <location>
        <begin position="143"/>
        <end position="163"/>
    </location>
</feature>
<dbReference type="Proteomes" id="UP001341840">
    <property type="component" value="Unassembled WGS sequence"/>
</dbReference>
<dbReference type="EMBL" id="JASCZI010181907">
    <property type="protein sequence ID" value="MED6186363.1"/>
    <property type="molecule type" value="Genomic_DNA"/>
</dbReference>
<sequence>MGSSSSLPVAVSDGNGDFRRPEMFFVNSGDQNRDGNGVTPTFDDGFSSTAMVERKVQRWWWFLHERRLVGHLPPPSFVLDLFLSLSLSLPSRFLSLGSSAAASVVAAKGTAAAKPSFNTSISLDSVSLSSRSLSLFSSETTTATAAGMGAAGATVFFLSFFLFMRWCGRWDERGVGSD</sequence>
<keyword evidence="1" id="KW-1133">Transmembrane helix</keyword>
<name>A0ABU6WQH3_9FABA</name>
<evidence type="ECO:0000313" key="3">
    <source>
        <dbReference type="Proteomes" id="UP001341840"/>
    </source>
</evidence>
<keyword evidence="1" id="KW-0472">Membrane</keyword>
<reference evidence="2 3" key="1">
    <citation type="journal article" date="2023" name="Plants (Basel)">
        <title>Bridging the Gap: Combining Genomics and Transcriptomics Approaches to Understand Stylosanthes scabra, an Orphan Legume from the Brazilian Caatinga.</title>
        <authorList>
            <person name="Ferreira-Neto J.R.C."/>
            <person name="da Silva M.D."/>
            <person name="Binneck E."/>
            <person name="de Melo N.F."/>
            <person name="da Silva R.H."/>
            <person name="de Melo A.L.T.M."/>
            <person name="Pandolfi V."/>
            <person name="Bustamante F.O."/>
            <person name="Brasileiro-Vidal A.C."/>
            <person name="Benko-Iseppon A.M."/>
        </authorList>
    </citation>
    <scope>NUCLEOTIDE SEQUENCE [LARGE SCALE GENOMIC DNA]</scope>
    <source>
        <tissue evidence="2">Leaves</tissue>
    </source>
</reference>
<proteinExistence type="predicted"/>
<keyword evidence="3" id="KW-1185">Reference proteome</keyword>
<evidence type="ECO:0000313" key="2">
    <source>
        <dbReference type="EMBL" id="MED6186363.1"/>
    </source>
</evidence>
<comment type="caution">
    <text evidence="2">The sequence shown here is derived from an EMBL/GenBank/DDBJ whole genome shotgun (WGS) entry which is preliminary data.</text>
</comment>
<protein>
    <submittedName>
        <fullName evidence="2">Uncharacterized protein</fullName>
    </submittedName>
</protein>
<keyword evidence="1" id="KW-0812">Transmembrane</keyword>